<evidence type="ECO:0000313" key="8">
    <source>
        <dbReference type="EMBL" id="ORA63271.1"/>
    </source>
</evidence>
<evidence type="ECO:0000256" key="2">
    <source>
        <dbReference type="ARBA" id="ARBA00007362"/>
    </source>
</evidence>
<dbReference type="RefSeq" id="WP_083033686.1">
    <property type="nucleotide sequence ID" value="NZ_AP022618.1"/>
</dbReference>
<dbReference type="InterPro" id="IPR037185">
    <property type="entry name" value="EmrE-like"/>
</dbReference>
<dbReference type="PANTHER" id="PTHR22911:SF137">
    <property type="entry name" value="SOLUTE CARRIER FAMILY 35 MEMBER G2-RELATED"/>
    <property type="match status" value="1"/>
</dbReference>
<keyword evidence="7" id="KW-0472">Membrane</keyword>
<dbReference type="OrthoDB" id="369870at2"/>
<evidence type="ECO:0000256" key="3">
    <source>
        <dbReference type="ARBA" id="ARBA00022448"/>
    </source>
</evidence>
<dbReference type="SUPFAM" id="SSF103481">
    <property type="entry name" value="Multidrug resistance efflux transporter EmrE"/>
    <property type="match status" value="2"/>
</dbReference>
<dbReference type="AlphaFoldDB" id="A0A1X0CSV7"/>
<evidence type="ECO:0000256" key="5">
    <source>
        <dbReference type="ARBA" id="ARBA00022692"/>
    </source>
</evidence>
<keyword evidence="6" id="KW-1133">Transmembrane helix</keyword>
<keyword evidence="4" id="KW-1003">Cell membrane</keyword>
<dbReference type="STRING" id="444597.BST26_20490"/>
<accession>A0A1X0CSV7</accession>
<organism evidence="8 9">
    <name type="scientific">Mycolicibacterium insubricum</name>
    <dbReference type="NCBI Taxonomy" id="444597"/>
    <lineage>
        <taxon>Bacteria</taxon>
        <taxon>Bacillati</taxon>
        <taxon>Actinomycetota</taxon>
        <taxon>Actinomycetes</taxon>
        <taxon>Mycobacteriales</taxon>
        <taxon>Mycobacteriaceae</taxon>
        <taxon>Mycolicibacterium</taxon>
    </lineage>
</organism>
<dbReference type="Pfam" id="PF00892">
    <property type="entry name" value="EamA"/>
    <property type="match status" value="1"/>
</dbReference>
<comment type="subcellular location">
    <subcellularLocation>
        <location evidence="1">Cell membrane</location>
        <topology evidence="1">Multi-pass membrane protein</topology>
    </subcellularLocation>
</comment>
<gene>
    <name evidence="8" type="ORF">BST26_20490</name>
</gene>
<evidence type="ECO:0000313" key="9">
    <source>
        <dbReference type="Proteomes" id="UP000192801"/>
    </source>
</evidence>
<protein>
    <submittedName>
        <fullName evidence="8">EamA family transporter</fullName>
    </submittedName>
</protein>
<keyword evidence="5" id="KW-0812">Transmembrane</keyword>
<keyword evidence="9" id="KW-1185">Reference proteome</keyword>
<dbReference type="GO" id="GO:0005886">
    <property type="term" value="C:plasma membrane"/>
    <property type="evidence" value="ECO:0007669"/>
    <property type="project" value="UniProtKB-SubCell"/>
</dbReference>
<proteinExistence type="inferred from homology"/>
<dbReference type="Proteomes" id="UP000192801">
    <property type="component" value="Unassembled WGS sequence"/>
</dbReference>
<dbReference type="InterPro" id="IPR004626">
    <property type="entry name" value="RarD"/>
</dbReference>
<evidence type="ECO:0000256" key="6">
    <source>
        <dbReference type="ARBA" id="ARBA00022989"/>
    </source>
</evidence>
<evidence type="ECO:0000256" key="4">
    <source>
        <dbReference type="ARBA" id="ARBA00022475"/>
    </source>
</evidence>
<reference evidence="8 9" key="1">
    <citation type="submission" date="2016-12" db="EMBL/GenBank/DDBJ databases">
        <title>The new phylogeny of genus Mycobacterium.</title>
        <authorList>
            <person name="Tortoli E."/>
            <person name="Trovato A."/>
            <person name="Cirillo D.M."/>
        </authorList>
    </citation>
    <scope>NUCLEOTIDE SEQUENCE [LARGE SCALE GENOMIC DNA]</scope>
    <source>
        <strain evidence="8 9">DSM 45130</strain>
    </source>
</reference>
<evidence type="ECO:0000256" key="1">
    <source>
        <dbReference type="ARBA" id="ARBA00004651"/>
    </source>
</evidence>
<dbReference type="PANTHER" id="PTHR22911">
    <property type="entry name" value="ACYL-MALONYL CONDENSING ENZYME-RELATED"/>
    <property type="match status" value="1"/>
</dbReference>
<evidence type="ECO:0000256" key="7">
    <source>
        <dbReference type="ARBA" id="ARBA00023136"/>
    </source>
</evidence>
<dbReference type="NCBIfam" id="TIGR00688">
    <property type="entry name" value="rarD"/>
    <property type="match status" value="1"/>
</dbReference>
<keyword evidence="3" id="KW-0813">Transport</keyword>
<dbReference type="InterPro" id="IPR000620">
    <property type="entry name" value="EamA_dom"/>
</dbReference>
<sequence length="294" mass="30881">MSHPQTRSGAGLLFGLGAYGLWGLFPAFFPLLLPSGAIEVLAHRIVWTAVFMAVVLALTGAPPQLRHLDARTWAQLGVAAVLISINWGSYIWAVNNGHVTDAALGYFINPLFSVVLGVLLFAERLNRAQWAALGIAVVAVLIIAVEAGSPPWVALTVAGSFGLYGAVKKVVPVDPTISVGVEAALMTPVALGYLAFLVHDGGTTFTTLGAGHVVLTLLSGPVTAIPLLCFAAAAQRLPLVTLGLLMYLTPAMAMTWGIVVGHEVMSPARWAGFALIWVALAVFSADAVRRARTR</sequence>
<name>A0A1X0CSV7_9MYCO</name>
<comment type="similarity">
    <text evidence="2">Belongs to the EamA transporter family.</text>
</comment>
<comment type="caution">
    <text evidence="8">The sequence shown here is derived from an EMBL/GenBank/DDBJ whole genome shotgun (WGS) entry which is preliminary data.</text>
</comment>
<dbReference type="EMBL" id="MVHS01000084">
    <property type="protein sequence ID" value="ORA63271.1"/>
    <property type="molecule type" value="Genomic_DNA"/>
</dbReference>